<proteinExistence type="predicted"/>
<gene>
    <name evidence="2" type="ORF">AOE01nite_08750</name>
</gene>
<dbReference type="OrthoDB" id="7357315at2"/>
<evidence type="ECO:0000259" key="1">
    <source>
        <dbReference type="Pfam" id="PF01048"/>
    </source>
</evidence>
<dbReference type="GO" id="GO:0019284">
    <property type="term" value="P:L-methionine salvage from S-adenosylmethionine"/>
    <property type="evidence" value="ECO:0007669"/>
    <property type="project" value="TreeGrafter"/>
</dbReference>
<dbReference type="CDD" id="cd17768">
    <property type="entry name" value="adenosylhopane_nucleosidase_HpnG-like"/>
    <property type="match status" value="1"/>
</dbReference>
<dbReference type="Proteomes" id="UP000321746">
    <property type="component" value="Unassembled WGS sequence"/>
</dbReference>
<dbReference type="EMBL" id="BJYG01000007">
    <property type="protein sequence ID" value="GEN62651.1"/>
    <property type="molecule type" value="Genomic_DNA"/>
</dbReference>
<accession>A0A511XIB1</accession>
<dbReference type="GO" id="GO:0005829">
    <property type="term" value="C:cytosol"/>
    <property type="evidence" value="ECO:0007669"/>
    <property type="project" value="TreeGrafter"/>
</dbReference>
<dbReference type="Pfam" id="PF01048">
    <property type="entry name" value="PNP_UDP_1"/>
    <property type="match status" value="1"/>
</dbReference>
<dbReference type="GO" id="GO:0008930">
    <property type="term" value="F:methylthioadenosine nucleosidase activity"/>
    <property type="evidence" value="ECO:0007669"/>
    <property type="project" value="TreeGrafter"/>
</dbReference>
<dbReference type="Gene3D" id="3.40.50.1580">
    <property type="entry name" value="Nucleoside phosphorylase domain"/>
    <property type="match status" value="1"/>
</dbReference>
<protein>
    <submittedName>
        <fullName evidence="2">Purine phosphorylase</fullName>
    </submittedName>
</protein>
<dbReference type="GO" id="GO:0009116">
    <property type="term" value="P:nucleoside metabolic process"/>
    <property type="evidence" value="ECO:0007669"/>
    <property type="project" value="InterPro"/>
</dbReference>
<evidence type="ECO:0000313" key="2">
    <source>
        <dbReference type="EMBL" id="GEN62651.1"/>
    </source>
</evidence>
<dbReference type="GO" id="GO:0008782">
    <property type="term" value="F:adenosylhomocysteine nucleosidase activity"/>
    <property type="evidence" value="ECO:0007669"/>
    <property type="project" value="TreeGrafter"/>
</dbReference>
<keyword evidence="3" id="KW-1185">Reference proteome</keyword>
<dbReference type="PANTHER" id="PTHR46832:SF1">
    <property type="entry name" value="5'-METHYLTHIOADENOSINE_S-ADENOSYLHOMOCYSTEINE NUCLEOSIDASE"/>
    <property type="match status" value="1"/>
</dbReference>
<organism evidence="2 3">
    <name type="scientific">Acetobacter oeni</name>
    <dbReference type="NCBI Taxonomy" id="304077"/>
    <lineage>
        <taxon>Bacteria</taxon>
        <taxon>Pseudomonadati</taxon>
        <taxon>Pseudomonadota</taxon>
        <taxon>Alphaproteobacteria</taxon>
        <taxon>Acetobacterales</taxon>
        <taxon>Acetobacteraceae</taxon>
        <taxon>Acetobacter</taxon>
    </lineage>
</organism>
<comment type="caution">
    <text evidence="2">The sequence shown here is derived from an EMBL/GenBank/DDBJ whole genome shotgun (WGS) entry which is preliminary data.</text>
</comment>
<sequence>MDERVRQDIGFLVGLKAESNLLRRFWPDAPIAISGASSAGAERGCARLVACGAKNLVSFGLAAGLDPALKPGTIVVPDVVMAGKTLYPCDPALRRRLGASPGHVTAGALLHSDTVVLDAVVKQNLAHESGCCALDMESGFIARTARQNGRSFAVLRAVCDPASRSLPPAAGIVLSPDGDVKIALLLRSLLNALGQIGGLVELGVDAFKARRAMSRFLTNNFPD</sequence>
<feature type="domain" description="Nucleoside phosphorylase" evidence="1">
    <location>
        <begin position="47"/>
        <end position="163"/>
    </location>
</feature>
<evidence type="ECO:0000313" key="3">
    <source>
        <dbReference type="Proteomes" id="UP000321746"/>
    </source>
</evidence>
<dbReference type="InterPro" id="IPR000845">
    <property type="entry name" value="Nucleoside_phosphorylase_d"/>
</dbReference>
<dbReference type="InterPro" id="IPR035994">
    <property type="entry name" value="Nucleoside_phosphorylase_sf"/>
</dbReference>
<dbReference type="PANTHER" id="PTHR46832">
    <property type="entry name" value="5'-METHYLTHIOADENOSINE/S-ADENOSYLHOMOCYSTEINE NUCLEOSIDASE"/>
    <property type="match status" value="1"/>
</dbReference>
<dbReference type="RefSeq" id="WP_146886436.1">
    <property type="nucleotide sequence ID" value="NZ_BJYG01000007.1"/>
</dbReference>
<name>A0A511XIB1_9PROT</name>
<reference evidence="2 3" key="1">
    <citation type="submission" date="2019-07" db="EMBL/GenBank/DDBJ databases">
        <title>Whole genome shotgun sequence of Acetobacter oeni NBRC 105207.</title>
        <authorList>
            <person name="Hosoyama A."/>
            <person name="Uohara A."/>
            <person name="Ohji S."/>
            <person name="Ichikawa N."/>
        </authorList>
    </citation>
    <scope>NUCLEOTIDE SEQUENCE [LARGE SCALE GENOMIC DNA]</scope>
    <source>
        <strain evidence="2 3">NBRC 105207</strain>
    </source>
</reference>
<dbReference type="AlphaFoldDB" id="A0A511XIB1"/>
<dbReference type="SUPFAM" id="SSF53167">
    <property type="entry name" value="Purine and uridine phosphorylases"/>
    <property type="match status" value="1"/>
</dbReference>